<evidence type="ECO:0000313" key="1">
    <source>
        <dbReference type="EMBL" id="KAK3716542.1"/>
    </source>
</evidence>
<accession>A0ACC3NH88</accession>
<name>A0ACC3NH88_9PEZI</name>
<dbReference type="Proteomes" id="UP001281147">
    <property type="component" value="Unassembled WGS sequence"/>
</dbReference>
<sequence length="191" mass="20919">MTETKTEEAPVHLTCFSTHTANHCSEPDHHSSAHCCTSTRQLDPFEHDFGNNEIDQFESFRATQRGAKVLGPDAVNPAPVEAGSQKTGSYEVNEIGPEGETKFTIDNFRAIRGLCGRLDVELATRIGSLAGRTRTTQDQAGAVHGTVPDRRPAPRIADQPPRLESLSNLLAKPDADPKWRFTSSPTQSPDW</sequence>
<gene>
    <name evidence="1" type="ORF">LTR37_006438</name>
</gene>
<comment type="caution">
    <text evidence="1">The sequence shown here is derived from an EMBL/GenBank/DDBJ whole genome shotgun (WGS) entry which is preliminary data.</text>
</comment>
<proteinExistence type="predicted"/>
<protein>
    <submittedName>
        <fullName evidence="1">Uncharacterized protein</fullName>
    </submittedName>
</protein>
<evidence type="ECO:0000313" key="2">
    <source>
        <dbReference type="Proteomes" id="UP001281147"/>
    </source>
</evidence>
<organism evidence="1 2">
    <name type="scientific">Vermiconidia calcicola</name>
    <dbReference type="NCBI Taxonomy" id="1690605"/>
    <lineage>
        <taxon>Eukaryota</taxon>
        <taxon>Fungi</taxon>
        <taxon>Dikarya</taxon>
        <taxon>Ascomycota</taxon>
        <taxon>Pezizomycotina</taxon>
        <taxon>Dothideomycetes</taxon>
        <taxon>Dothideomycetidae</taxon>
        <taxon>Mycosphaerellales</taxon>
        <taxon>Extremaceae</taxon>
        <taxon>Vermiconidia</taxon>
    </lineage>
</organism>
<keyword evidence="2" id="KW-1185">Reference proteome</keyword>
<reference evidence="1" key="1">
    <citation type="submission" date="2023-07" db="EMBL/GenBank/DDBJ databases">
        <title>Black Yeasts Isolated from many extreme environments.</title>
        <authorList>
            <person name="Coleine C."/>
            <person name="Stajich J.E."/>
            <person name="Selbmann L."/>
        </authorList>
    </citation>
    <scope>NUCLEOTIDE SEQUENCE</scope>
    <source>
        <strain evidence="1">CCFEE 5714</strain>
    </source>
</reference>
<dbReference type="EMBL" id="JAUTXU010000042">
    <property type="protein sequence ID" value="KAK3716542.1"/>
    <property type="molecule type" value="Genomic_DNA"/>
</dbReference>